<protein>
    <recommendedName>
        <fullName evidence="2">Ribosome-binding factor A</fullName>
    </recommendedName>
</protein>
<evidence type="ECO:0000313" key="3">
    <source>
        <dbReference type="EMBL" id="PQA88833.1"/>
    </source>
</evidence>
<gene>
    <name evidence="2" type="primary">rbfA</name>
    <name evidence="3" type="ORF">CW354_08895</name>
</gene>
<dbReference type="InterPro" id="IPR023799">
    <property type="entry name" value="RbfA_dom_sf"/>
</dbReference>
<dbReference type="Proteomes" id="UP000239504">
    <property type="component" value="Unassembled WGS sequence"/>
</dbReference>
<name>A0A2S7K8M5_9PROT</name>
<dbReference type="PANTHER" id="PTHR33515:SF1">
    <property type="entry name" value="RIBOSOME-BINDING FACTOR A, CHLOROPLASTIC-RELATED"/>
    <property type="match status" value="1"/>
</dbReference>
<dbReference type="GO" id="GO:0030490">
    <property type="term" value="P:maturation of SSU-rRNA"/>
    <property type="evidence" value="ECO:0007669"/>
    <property type="project" value="UniProtKB-UniRule"/>
</dbReference>
<dbReference type="GO" id="GO:0005829">
    <property type="term" value="C:cytosol"/>
    <property type="evidence" value="ECO:0007669"/>
    <property type="project" value="TreeGrafter"/>
</dbReference>
<accession>A0A2S7K8M5</accession>
<keyword evidence="2" id="KW-0963">Cytoplasm</keyword>
<dbReference type="Pfam" id="PF02033">
    <property type="entry name" value="RBFA"/>
    <property type="match status" value="1"/>
</dbReference>
<keyword evidence="4" id="KW-1185">Reference proteome</keyword>
<dbReference type="SUPFAM" id="SSF89919">
    <property type="entry name" value="Ribosome-binding factor A, RbfA"/>
    <property type="match status" value="1"/>
</dbReference>
<evidence type="ECO:0000313" key="4">
    <source>
        <dbReference type="Proteomes" id="UP000239504"/>
    </source>
</evidence>
<dbReference type="OrthoDB" id="9805051at2"/>
<dbReference type="NCBIfam" id="TIGR00082">
    <property type="entry name" value="rbfA"/>
    <property type="match status" value="1"/>
</dbReference>
<evidence type="ECO:0000256" key="1">
    <source>
        <dbReference type="ARBA" id="ARBA00022517"/>
    </source>
</evidence>
<comment type="similarity">
    <text evidence="2">Belongs to the RbfA family.</text>
</comment>
<dbReference type="InterPro" id="IPR015946">
    <property type="entry name" value="KH_dom-like_a/b"/>
</dbReference>
<sequence>MSRFSSKKGPSQRQLRAGELIRHTLSEIMQREPLRDPALQGVSVTITEVRVSPDLKQASVYAEPLGGYAEDEVIAALNRVAPHLRGLLGKKIDMKFTPALKFRRDDTFAEAQKIDELLARPDVARDLQKK</sequence>
<dbReference type="InterPro" id="IPR020053">
    <property type="entry name" value="Ribosome-bd_factorA_CS"/>
</dbReference>
<comment type="subunit">
    <text evidence="2">Monomer. Binds 30S ribosomal subunits, but not 50S ribosomal subunits or 70S ribosomes.</text>
</comment>
<dbReference type="PANTHER" id="PTHR33515">
    <property type="entry name" value="RIBOSOME-BINDING FACTOR A, CHLOROPLASTIC-RELATED"/>
    <property type="match status" value="1"/>
</dbReference>
<dbReference type="HAMAP" id="MF_00003">
    <property type="entry name" value="RbfA"/>
    <property type="match status" value="1"/>
</dbReference>
<comment type="subcellular location">
    <subcellularLocation>
        <location evidence="2">Cytoplasm</location>
    </subcellularLocation>
</comment>
<dbReference type="Gene3D" id="3.30.300.20">
    <property type="match status" value="1"/>
</dbReference>
<comment type="caution">
    <text evidence="3">The sequence shown here is derived from an EMBL/GenBank/DDBJ whole genome shotgun (WGS) entry which is preliminary data.</text>
</comment>
<dbReference type="PROSITE" id="PS01319">
    <property type="entry name" value="RBFA"/>
    <property type="match status" value="1"/>
</dbReference>
<evidence type="ECO:0000256" key="2">
    <source>
        <dbReference type="HAMAP-Rule" id="MF_00003"/>
    </source>
</evidence>
<organism evidence="3 4">
    <name type="scientific">Hyphococcus luteus</name>
    <dbReference type="NCBI Taxonomy" id="2058213"/>
    <lineage>
        <taxon>Bacteria</taxon>
        <taxon>Pseudomonadati</taxon>
        <taxon>Pseudomonadota</taxon>
        <taxon>Alphaproteobacteria</taxon>
        <taxon>Parvularculales</taxon>
        <taxon>Parvularculaceae</taxon>
        <taxon>Hyphococcus</taxon>
    </lineage>
</organism>
<comment type="function">
    <text evidence="2">One of several proteins that assist in the late maturation steps of the functional core of the 30S ribosomal subunit. Associates with free 30S ribosomal subunits (but not with 30S subunits that are part of 70S ribosomes or polysomes). Required for efficient processing of 16S rRNA. May interact with the 5'-terminal helix region of 16S rRNA.</text>
</comment>
<dbReference type="GO" id="GO:0043024">
    <property type="term" value="F:ribosomal small subunit binding"/>
    <property type="evidence" value="ECO:0007669"/>
    <property type="project" value="TreeGrafter"/>
</dbReference>
<dbReference type="AlphaFoldDB" id="A0A2S7K8M5"/>
<dbReference type="NCBIfam" id="NF001802">
    <property type="entry name" value="PRK00521.2-5"/>
    <property type="match status" value="1"/>
</dbReference>
<dbReference type="RefSeq" id="WP_104830070.1">
    <property type="nucleotide sequence ID" value="NZ_PJCH01000005.1"/>
</dbReference>
<keyword evidence="1 2" id="KW-0690">Ribosome biogenesis</keyword>
<dbReference type="InterPro" id="IPR000238">
    <property type="entry name" value="RbfA"/>
</dbReference>
<reference evidence="3 4" key="1">
    <citation type="submission" date="2017-12" db="EMBL/GenBank/DDBJ databases">
        <authorList>
            <person name="Hurst M.R.H."/>
        </authorList>
    </citation>
    <scope>NUCLEOTIDE SEQUENCE [LARGE SCALE GENOMIC DNA]</scope>
    <source>
        <strain evidence="3 4">SY-3-19</strain>
    </source>
</reference>
<proteinExistence type="inferred from homology"/>
<dbReference type="EMBL" id="PJCH01000005">
    <property type="protein sequence ID" value="PQA88833.1"/>
    <property type="molecule type" value="Genomic_DNA"/>
</dbReference>